<organism evidence="2 3">
    <name type="scientific">Oceanirhabdus seepicola</name>
    <dbReference type="NCBI Taxonomy" id="2828781"/>
    <lineage>
        <taxon>Bacteria</taxon>
        <taxon>Bacillati</taxon>
        <taxon>Bacillota</taxon>
        <taxon>Clostridia</taxon>
        <taxon>Eubacteriales</taxon>
        <taxon>Clostridiaceae</taxon>
        <taxon>Oceanirhabdus</taxon>
    </lineage>
</organism>
<dbReference type="Pfam" id="PF12392">
    <property type="entry name" value="DUF3656"/>
    <property type="match status" value="1"/>
</dbReference>
<dbReference type="InterPro" id="IPR020988">
    <property type="entry name" value="Pept_U32_collagenase"/>
</dbReference>
<dbReference type="EMBL" id="JAGSOJ010000006">
    <property type="protein sequence ID" value="MCM1992469.1"/>
    <property type="molecule type" value="Genomic_DNA"/>
</dbReference>
<dbReference type="Proteomes" id="UP001056429">
    <property type="component" value="Unassembled WGS sequence"/>
</dbReference>
<dbReference type="Pfam" id="PF01136">
    <property type="entry name" value="Peptidase_U32"/>
    <property type="match status" value="2"/>
</dbReference>
<dbReference type="AlphaFoldDB" id="A0A9J6PB11"/>
<accession>A0A9J6PB11</accession>
<dbReference type="InterPro" id="IPR001539">
    <property type="entry name" value="Peptidase_U32"/>
</dbReference>
<proteinExistence type="predicted"/>
<comment type="caution">
    <text evidence="2">The sequence shown here is derived from an EMBL/GenBank/DDBJ whole genome shotgun (WGS) entry which is preliminary data.</text>
</comment>
<feature type="domain" description="Peptidase U32 collagenase" evidence="1">
    <location>
        <begin position="377"/>
        <end position="493"/>
    </location>
</feature>
<name>A0A9J6PB11_9CLOT</name>
<dbReference type="PANTHER" id="PTHR30217:SF10">
    <property type="entry name" value="23S RRNA 5-HYDROXYCYTIDINE C2501 SYNTHASE"/>
    <property type="match status" value="1"/>
</dbReference>
<protein>
    <submittedName>
        <fullName evidence="2">U32 family peptidase</fullName>
    </submittedName>
</protein>
<dbReference type="PROSITE" id="PS01276">
    <property type="entry name" value="PEPTIDASE_U32"/>
    <property type="match status" value="1"/>
</dbReference>
<dbReference type="PANTHER" id="PTHR30217">
    <property type="entry name" value="PEPTIDASE U32 FAMILY"/>
    <property type="match status" value="1"/>
</dbReference>
<evidence type="ECO:0000313" key="3">
    <source>
        <dbReference type="Proteomes" id="UP001056429"/>
    </source>
</evidence>
<gene>
    <name evidence="2" type="ORF">KDK92_22375</name>
</gene>
<sequence length="778" mass="88996">MKKIELLAPAGSKESLIAAVQNGADAIYLGGTKFSARAYASNFDNETIEWAIDYCHLYGVKVYVTLNTLIKDEEMEEALEYAQFLHNIGVDAVIIQDYGLAYCLRNRLPELEIHASTQMTVHNAEGAKFLNDKGFKRIVLSRELYIGEIEKISKEYKIETEIFVHGALCICYSGQCLMSSVLGGRSGNRGRCAQPCRLPYKILNKKGDKKEGYLMSPKDICTIEDLQKIIDSGTKSLKVEGRMKRPEYVAGIVSSYRKAIDSIYEKKKADKVKIQKEKDRLMQLFNREGFSKAYLFGNIGRDMMSFRFPKNTGVRIGKVKSGKVELLGNVALNDGIRIGDGGFTISKIIKENREVKGAVKGDKVELKPKKYKEGDILFKTSDVNLNKELSESYKSMYGKRIPLNCNIEFNIGYPVELSCDYGNKRYKVKGEVVQVPIKKPVLKEKIENSLKKKGDTPFKIDKIIFNSYEEGFVPVSTLNELRRKLIDQIEENIKLVYKNKDLLRDINETSEEKELEIPESIITVKNREQMKVVRNNGKEDICVDITFRDMWNLEPHKLEGCYVKISNIIKDREYDVVVGKIREYLPYIKGIITSNLGIINQFSNQTHIIGDYKLNIFNKYGVDFFENDLKGIYLSTELNRKQINSIARERKGKIAVIIYGKYELMVSQYCPIGATFGGRSSNNNCNRICEKESFVLNDRMNINFKIFTDLFCRSYIYNSVPVELIWNKESFTKKGMGLRIDFIDESARECRTVLEYLHGEREKIDIKSTKGQFSKGVL</sequence>
<evidence type="ECO:0000313" key="2">
    <source>
        <dbReference type="EMBL" id="MCM1992469.1"/>
    </source>
</evidence>
<dbReference type="RefSeq" id="WP_250861634.1">
    <property type="nucleotide sequence ID" value="NZ_JAGSOJ010000006.1"/>
</dbReference>
<keyword evidence="3" id="KW-1185">Reference proteome</keyword>
<reference evidence="2" key="1">
    <citation type="journal article" date="2021" name="mSystems">
        <title>Bacteria and Archaea Synergistically Convert Glycine Betaine to Biogenic Methane in the Formosa Cold Seep of the South China Sea.</title>
        <authorList>
            <person name="Li L."/>
            <person name="Zhang W."/>
            <person name="Zhang S."/>
            <person name="Song L."/>
            <person name="Sun Q."/>
            <person name="Zhang H."/>
            <person name="Xiang H."/>
            <person name="Dong X."/>
        </authorList>
    </citation>
    <scope>NUCLEOTIDE SEQUENCE</scope>
    <source>
        <strain evidence="2">ZWT</strain>
    </source>
</reference>
<dbReference type="InterPro" id="IPR051454">
    <property type="entry name" value="RNA/ubiquinone_mod_enzymes"/>
</dbReference>
<reference evidence="2" key="2">
    <citation type="submission" date="2021-04" db="EMBL/GenBank/DDBJ databases">
        <authorList>
            <person name="Dong X."/>
        </authorList>
    </citation>
    <scope>NUCLEOTIDE SEQUENCE</scope>
    <source>
        <strain evidence="2">ZWT</strain>
    </source>
</reference>
<evidence type="ECO:0000259" key="1">
    <source>
        <dbReference type="Pfam" id="PF12392"/>
    </source>
</evidence>